<dbReference type="AlphaFoldDB" id="A0A174PFT7"/>
<accession>A0A174PFT7</accession>
<keyword evidence="2 4" id="KW-0418">Kinase</keyword>
<dbReference type="PANTHER" id="PTHR10584">
    <property type="entry name" value="SUGAR KINASE"/>
    <property type="match status" value="1"/>
</dbReference>
<reference evidence="6 9" key="4">
    <citation type="submission" date="2018-08" db="EMBL/GenBank/DDBJ databases">
        <title>A genome reference for cultivated species of the human gut microbiota.</title>
        <authorList>
            <person name="Zou Y."/>
            <person name="Xue W."/>
            <person name="Luo G."/>
        </authorList>
    </citation>
    <scope>NUCLEOTIDE SEQUENCE [LARGE SCALE GENOMIC DNA]</scope>
    <source>
        <strain evidence="6 9">TF05-12AC</strain>
    </source>
</reference>
<evidence type="ECO:0000313" key="8">
    <source>
        <dbReference type="Proteomes" id="UP000196386"/>
    </source>
</evidence>
<evidence type="ECO:0000259" key="3">
    <source>
        <dbReference type="Pfam" id="PF00294"/>
    </source>
</evidence>
<reference evidence="4 7" key="1">
    <citation type="submission" date="2015-09" db="EMBL/GenBank/DDBJ databases">
        <authorList>
            <consortium name="Pathogen Informatics"/>
        </authorList>
    </citation>
    <scope>NUCLEOTIDE SEQUENCE [LARGE SCALE GENOMIC DNA]</scope>
    <source>
        <strain evidence="4 7">2789STDY5834939</strain>
    </source>
</reference>
<dbReference type="Proteomes" id="UP000196386">
    <property type="component" value="Unassembled WGS sequence"/>
</dbReference>
<dbReference type="EC" id="2.7.1.15" evidence="4"/>
<dbReference type="InterPro" id="IPR002139">
    <property type="entry name" value="Ribo/fructo_kinase"/>
</dbReference>
<evidence type="ECO:0000313" key="4">
    <source>
        <dbReference type="EMBL" id="CUP58441.1"/>
    </source>
</evidence>
<evidence type="ECO:0000313" key="9">
    <source>
        <dbReference type="Proteomes" id="UP000260828"/>
    </source>
</evidence>
<dbReference type="Proteomes" id="UP000095765">
    <property type="component" value="Unassembled WGS sequence"/>
</dbReference>
<reference evidence="8" key="2">
    <citation type="submission" date="2017-04" db="EMBL/GenBank/DDBJ databases">
        <title>Function of individual gut microbiota members based on whole genome sequencing of pure cultures obtained from chicken caecum.</title>
        <authorList>
            <person name="Medvecky M."/>
            <person name="Cejkova D."/>
            <person name="Polansky O."/>
            <person name="Karasova D."/>
            <person name="Kubasova T."/>
            <person name="Cizek A."/>
            <person name="Rychlik I."/>
        </authorList>
    </citation>
    <scope>NUCLEOTIDE SEQUENCE [LARGE SCALE GENOMIC DNA]</scope>
    <source>
        <strain evidence="8">An175</strain>
    </source>
</reference>
<dbReference type="Gene3D" id="3.40.1190.20">
    <property type="match status" value="1"/>
</dbReference>
<dbReference type="OrthoDB" id="9775849at2"/>
<dbReference type="PANTHER" id="PTHR10584:SF166">
    <property type="entry name" value="RIBOKINASE"/>
    <property type="match status" value="1"/>
</dbReference>
<evidence type="ECO:0000313" key="7">
    <source>
        <dbReference type="Proteomes" id="UP000095765"/>
    </source>
</evidence>
<dbReference type="Pfam" id="PF00294">
    <property type="entry name" value="PfkB"/>
    <property type="match status" value="1"/>
</dbReference>
<dbReference type="PRINTS" id="PR00990">
    <property type="entry name" value="RIBOKINASE"/>
</dbReference>
<proteinExistence type="predicted"/>
<organism evidence="4 7">
    <name type="scientific">Anaerotruncus colihominis</name>
    <dbReference type="NCBI Taxonomy" id="169435"/>
    <lineage>
        <taxon>Bacteria</taxon>
        <taxon>Bacillati</taxon>
        <taxon>Bacillota</taxon>
        <taxon>Clostridia</taxon>
        <taxon>Eubacteriales</taxon>
        <taxon>Oscillospiraceae</taxon>
        <taxon>Anaerotruncus</taxon>
    </lineage>
</organism>
<dbReference type="EMBL" id="CZBE01000007">
    <property type="protein sequence ID" value="CUP58441.1"/>
    <property type="molecule type" value="Genomic_DNA"/>
</dbReference>
<gene>
    <name evidence="4" type="primary">rbsK_1</name>
    <name evidence="5" type="ORF">B5F11_03190</name>
    <name evidence="6" type="ORF">DXC40_02400</name>
    <name evidence="4" type="ORF">ERS852551_01264</name>
</gene>
<dbReference type="InterPro" id="IPR011611">
    <property type="entry name" value="PfkB_dom"/>
</dbReference>
<dbReference type="InterPro" id="IPR029056">
    <property type="entry name" value="Ribokinase-like"/>
</dbReference>
<dbReference type="Proteomes" id="UP000260828">
    <property type="component" value="Unassembled WGS sequence"/>
</dbReference>
<dbReference type="GO" id="GO:0004747">
    <property type="term" value="F:ribokinase activity"/>
    <property type="evidence" value="ECO:0007669"/>
    <property type="project" value="UniProtKB-EC"/>
</dbReference>
<dbReference type="SUPFAM" id="SSF53613">
    <property type="entry name" value="Ribokinase-like"/>
    <property type="match status" value="1"/>
</dbReference>
<dbReference type="RefSeq" id="WP_024730307.1">
    <property type="nucleotide sequence ID" value="NZ_CABIWA010000009.1"/>
</dbReference>
<dbReference type="EMBL" id="NFKP01000002">
    <property type="protein sequence ID" value="OUP71083.1"/>
    <property type="molecule type" value="Genomic_DNA"/>
</dbReference>
<evidence type="ECO:0000313" key="5">
    <source>
        <dbReference type="EMBL" id="OUP71083.1"/>
    </source>
</evidence>
<evidence type="ECO:0000256" key="1">
    <source>
        <dbReference type="ARBA" id="ARBA00022679"/>
    </source>
</evidence>
<protein>
    <submittedName>
        <fullName evidence="4">Ribokinase</fullName>
        <ecNumber evidence="4">2.7.1.15</ecNumber>
    </submittedName>
</protein>
<name>A0A174PFT7_9FIRM</name>
<feature type="domain" description="Carbohydrate kinase PfkB" evidence="3">
    <location>
        <begin position="9"/>
        <end position="300"/>
    </location>
</feature>
<reference evidence="5" key="3">
    <citation type="journal article" date="2018" name="BMC Genomics">
        <title>Whole genome sequencing and function prediction of 133 gut anaerobes isolated from chicken caecum in pure cultures.</title>
        <authorList>
            <person name="Medvecky M."/>
            <person name="Cejkova D."/>
            <person name="Polansky O."/>
            <person name="Karasova D."/>
            <person name="Kubasova T."/>
            <person name="Cizek A."/>
            <person name="Rychlik I."/>
        </authorList>
    </citation>
    <scope>NUCLEOTIDE SEQUENCE</scope>
    <source>
        <strain evidence="5">An175</strain>
    </source>
</reference>
<dbReference type="GeneID" id="72465303"/>
<keyword evidence="1 4" id="KW-0808">Transferase</keyword>
<evidence type="ECO:0000256" key="2">
    <source>
        <dbReference type="ARBA" id="ARBA00022777"/>
    </source>
</evidence>
<sequence length="308" mass="32889">MPQNNFPRIVSLGVLNLDFVMELSNEMIGKKKMGRQISINAGGHGSSQAIAAVRCGVPTALIGKVGDDAFGQQIQSTLELEHVDCRFLSKTQGVYSGLATIIIEDLADNTFIDFLGANYELTNQDIDRCRDAVAQADLVMIHMGPSIMEVATHLIELANQCQTPVLVTPSVLSSNISLNFWKNVDYLAMNLAQASALCGLKGENAKTARISASILSGKVRRAVMVQMDDAGVLVAENGVINIMDTSTGCKIVDYSGATSFFTGVLAAELVKNKSIPEAAIKAHRAALLCMEKVGVYSSFPSAETLTSL</sequence>
<dbReference type="EMBL" id="QVME01000001">
    <property type="protein sequence ID" value="RGE69931.1"/>
    <property type="molecule type" value="Genomic_DNA"/>
</dbReference>
<evidence type="ECO:0000313" key="6">
    <source>
        <dbReference type="EMBL" id="RGE69931.1"/>
    </source>
</evidence>